<name>A0ACC0VTE8_9STRA</name>
<dbReference type="Proteomes" id="UP001163321">
    <property type="component" value="Chromosome 6"/>
</dbReference>
<gene>
    <name evidence="1" type="ORF">PsorP6_010079</name>
</gene>
<dbReference type="EMBL" id="CM047585">
    <property type="protein sequence ID" value="KAI9909820.1"/>
    <property type="molecule type" value="Genomic_DNA"/>
</dbReference>
<keyword evidence="2" id="KW-1185">Reference proteome</keyword>
<proteinExistence type="predicted"/>
<comment type="caution">
    <text evidence="1">The sequence shown here is derived from an EMBL/GenBank/DDBJ whole genome shotgun (WGS) entry which is preliminary data.</text>
</comment>
<reference evidence="1 2" key="1">
    <citation type="journal article" date="2022" name="bioRxiv">
        <title>The genome of the oomycete Peronosclerospora sorghi, a cosmopolitan pathogen of maize and sorghum, is inflated with dispersed pseudogenes.</title>
        <authorList>
            <person name="Fletcher K."/>
            <person name="Martin F."/>
            <person name="Isakeit T."/>
            <person name="Cavanaugh K."/>
            <person name="Magill C."/>
            <person name="Michelmore R."/>
        </authorList>
    </citation>
    <scope>NUCLEOTIDE SEQUENCE [LARGE SCALE GENOMIC DNA]</scope>
    <source>
        <strain evidence="1">P6</strain>
    </source>
</reference>
<organism evidence="1 2">
    <name type="scientific">Peronosclerospora sorghi</name>
    <dbReference type="NCBI Taxonomy" id="230839"/>
    <lineage>
        <taxon>Eukaryota</taxon>
        <taxon>Sar</taxon>
        <taxon>Stramenopiles</taxon>
        <taxon>Oomycota</taxon>
        <taxon>Peronosporomycetes</taxon>
        <taxon>Peronosporales</taxon>
        <taxon>Peronosporaceae</taxon>
        <taxon>Peronosclerospora</taxon>
    </lineage>
</organism>
<sequence length="87" mass="9448">MTTIYDMCPTYPSVLAGPTSVSDSVLTVASKFRSKGRIPVLSWRDRDTGAVICRSSQPLVGLDQKQCDMDVCLIQAIAAANPCPENW</sequence>
<protein>
    <submittedName>
        <fullName evidence="1">Uncharacterized protein</fullName>
    </submittedName>
</protein>
<evidence type="ECO:0000313" key="1">
    <source>
        <dbReference type="EMBL" id="KAI9909820.1"/>
    </source>
</evidence>
<evidence type="ECO:0000313" key="2">
    <source>
        <dbReference type="Proteomes" id="UP001163321"/>
    </source>
</evidence>
<accession>A0ACC0VTE8</accession>